<dbReference type="Proteomes" id="UP000319432">
    <property type="component" value="Chromosome"/>
</dbReference>
<evidence type="ECO:0000313" key="2">
    <source>
        <dbReference type="Proteomes" id="UP000319432"/>
    </source>
</evidence>
<dbReference type="AlphaFoldDB" id="A0A518V4B7"/>
<name>A0A518V4B7_BRELA</name>
<accession>A0A518V4B7</accession>
<dbReference type="EMBL" id="CP033464">
    <property type="protein sequence ID" value="QDX91843.1"/>
    <property type="molecule type" value="Genomic_DNA"/>
</dbReference>
<reference evidence="1 2" key="1">
    <citation type="submission" date="2018-11" db="EMBL/GenBank/DDBJ databases">
        <title>Phylogenetic determinants of toxin gene distribution in genomes of Brevibacillus laterosporus.</title>
        <authorList>
            <person name="Glare T.R."/>
            <person name="Durrant A."/>
            <person name="Berry C."/>
            <person name="Palma L."/>
            <person name="Ormskirk M."/>
            <person name="Cox M.O."/>
        </authorList>
    </citation>
    <scope>NUCLEOTIDE SEQUENCE [LARGE SCALE GENOMIC DNA]</scope>
    <source>
        <strain evidence="1 2">1821L</strain>
    </source>
</reference>
<proteinExistence type="predicted"/>
<evidence type="ECO:0000313" key="1">
    <source>
        <dbReference type="EMBL" id="QDX91843.1"/>
    </source>
</evidence>
<protein>
    <submittedName>
        <fullName evidence="1">Uncharacterized protein</fullName>
    </submittedName>
</protein>
<organism evidence="1 2">
    <name type="scientific">Brevibacillus laterosporus</name>
    <name type="common">Bacillus laterosporus</name>
    <dbReference type="NCBI Taxonomy" id="1465"/>
    <lineage>
        <taxon>Bacteria</taxon>
        <taxon>Bacillati</taxon>
        <taxon>Bacillota</taxon>
        <taxon>Bacilli</taxon>
        <taxon>Bacillales</taxon>
        <taxon>Paenibacillaceae</taxon>
        <taxon>Brevibacillus</taxon>
    </lineage>
</organism>
<keyword evidence="2" id="KW-1185">Reference proteome</keyword>
<gene>
    <name evidence="1" type="ORF">EEL30_05350</name>
</gene>
<sequence length="99" mass="11584">MSFKSLQNAKLVVDENTLYGNLTNPFGAYKQPFFSYSFKTLEGVSLCWYGVTPIKKLKLIEPARILRKQELKLEWSERRLELKKEAKDILLETKQKGTR</sequence>